<gene>
    <name evidence="8" type="primary">slc15a-7</name>
</gene>
<feature type="non-terminal residue" evidence="8">
    <location>
        <position position="1"/>
    </location>
</feature>
<keyword evidence="3 7" id="KW-0812">Transmembrane</keyword>
<dbReference type="Pfam" id="PF00854">
    <property type="entry name" value="PTR2"/>
    <property type="match status" value="1"/>
</dbReference>
<feature type="transmembrane region" description="Helical" evidence="7">
    <location>
        <begin position="281"/>
        <end position="303"/>
    </location>
</feature>
<evidence type="ECO:0000256" key="6">
    <source>
        <dbReference type="ARBA" id="ARBA00023136"/>
    </source>
</evidence>
<feature type="transmembrane region" description="Helical" evidence="7">
    <location>
        <begin position="456"/>
        <end position="477"/>
    </location>
</feature>
<name>A0A0H3YK61_SCHMD</name>
<feature type="transmembrane region" description="Helical" evidence="7">
    <location>
        <begin position="105"/>
        <end position="127"/>
    </location>
</feature>
<comment type="subcellular location">
    <subcellularLocation>
        <location evidence="1">Membrane</location>
        <topology evidence="1">Multi-pass membrane protein</topology>
    </subcellularLocation>
</comment>
<dbReference type="EMBL" id="KT163543">
    <property type="protein sequence ID" value="AKN21493.1"/>
    <property type="molecule type" value="mRNA"/>
</dbReference>
<feature type="transmembrane region" description="Helical" evidence="7">
    <location>
        <begin position="234"/>
        <end position="253"/>
    </location>
</feature>
<keyword evidence="4" id="KW-0813">Transport</keyword>
<dbReference type="AlphaFoldDB" id="A0A0H3YK61"/>
<protein>
    <submittedName>
        <fullName evidence="8">Slc15a-7</fullName>
    </submittedName>
</protein>
<comment type="similarity">
    <text evidence="2">Belongs to the major facilitator superfamily. Proton-dependent oligopeptide transporter (POT/PTR) (TC 2.A.17) family.</text>
</comment>
<feature type="transmembrane region" description="Helical" evidence="7">
    <location>
        <begin position="15"/>
        <end position="34"/>
    </location>
</feature>
<dbReference type="GO" id="GO:0022857">
    <property type="term" value="F:transmembrane transporter activity"/>
    <property type="evidence" value="ECO:0007669"/>
    <property type="project" value="InterPro"/>
</dbReference>
<feature type="transmembrane region" description="Helical" evidence="7">
    <location>
        <begin position="323"/>
        <end position="342"/>
    </location>
</feature>
<feature type="transmembrane region" description="Helical" evidence="7">
    <location>
        <begin position="76"/>
        <end position="93"/>
    </location>
</feature>
<feature type="transmembrane region" description="Helical" evidence="7">
    <location>
        <begin position="134"/>
        <end position="154"/>
    </location>
</feature>
<dbReference type="GO" id="GO:0016020">
    <property type="term" value="C:membrane"/>
    <property type="evidence" value="ECO:0007669"/>
    <property type="project" value="UniProtKB-SubCell"/>
</dbReference>
<accession>A0A0H3YK61</accession>
<evidence type="ECO:0000256" key="5">
    <source>
        <dbReference type="ARBA" id="ARBA00022989"/>
    </source>
</evidence>
<organism evidence="8">
    <name type="scientific">Schmidtea mediterranea</name>
    <name type="common">Freshwater planarian flatworm</name>
    <dbReference type="NCBI Taxonomy" id="79327"/>
    <lineage>
        <taxon>Eukaryota</taxon>
        <taxon>Metazoa</taxon>
        <taxon>Spiralia</taxon>
        <taxon>Lophotrochozoa</taxon>
        <taxon>Platyhelminthes</taxon>
        <taxon>Rhabditophora</taxon>
        <taxon>Seriata</taxon>
        <taxon>Tricladida</taxon>
        <taxon>Continenticola</taxon>
        <taxon>Geoplanoidea</taxon>
        <taxon>Dugesiidae</taxon>
        <taxon>Schmidtea</taxon>
    </lineage>
</organism>
<evidence type="ECO:0000256" key="3">
    <source>
        <dbReference type="ARBA" id="ARBA00022692"/>
    </source>
</evidence>
<dbReference type="PANTHER" id="PTHR11654">
    <property type="entry name" value="OLIGOPEPTIDE TRANSPORTER-RELATED"/>
    <property type="match status" value="1"/>
</dbReference>
<sequence>RIDKKMSSIDLNKRVVFLFFMIYLCINSSFLYAFQFIKLNINTMSYPYTAMILVLVDCGTLILGGMLATFLIRAQYLFYLSIGCFVIGVPILLFKTPFTDPTLYWVTHVLIGLSFGLFKFIYLVALIDQNDRRYIKFIVAFFLFTESICYLIVYTFTPNTDTVEKIWNLNYARLALAGFGAILVVIGCFLKLFEKDTEVIELYGIIQFFRQRRFAGNLDHSILNNTETVDFRKVIISISKSVIVFFLLIPYGICDSQEFYAYEFQSNSLNQSNLLFNHFKSNFWCNTISAFTVMATLLILFAVRFCNENKFDAIYSNIKTKIILGNSLMIISTLICGALETYRLSMLWTDNNSTLTPNYKNVIIDNTTYHVVDISVFWMVPQNILLSFSEVLIVPTCIEYVIDKSEKSTKYLSIVLVFSAVNIGGISDLISMSMDFKGLFRTEFDSPGKFIHRLDHVLYIISSISVVSLVVSVMLMTRFERYFSTSKNPQ</sequence>
<feature type="transmembrane region" description="Helical" evidence="7">
    <location>
        <begin position="384"/>
        <end position="402"/>
    </location>
</feature>
<feature type="transmembrane region" description="Helical" evidence="7">
    <location>
        <begin position="414"/>
        <end position="436"/>
    </location>
</feature>
<dbReference type="Gene3D" id="1.20.1250.20">
    <property type="entry name" value="MFS general substrate transporter like domains"/>
    <property type="match status" value="1"/>
</dbReference>
<dbReference type="InterPro" id="IPR036259">
    <property type="entry name" value="MFS_trans_sf"/>
</dbReference>
<keyword evidence="4" id="KW-0653">Protein transport</keyword>
<dbReference type="InterPro" id="IPR000109">
    <property type="entry name" value="POT_fam"/>
</dbReference>
<evidence type="ECO:0000256" key="7">
    <source>
        <dbReference type="SAM" id="Phobius"/>
    </source>
</evidence>
<evidence type="ECO:0000256" key="2">
    <source>
        <dbReference type="ARBA" id="ARBA00005982"/>
    </source>
</evidence>
<proteinExistence type="evidence at transcript level"/>
<keyword evidence="5 7" id="KW-1133">Transmembrane helix</keyword>
<dbReference type="GO" id="GO:0015833">
    <property type="term" value="P:peptide transport"/>
    <property type="evidence" value="ECO:0007669"/>
    <property type="project" value="UniProtKB-KW"/>
</dbReference>
<keyword evidence="4" id="KW-0571">Peptide transport</keyword>
<evidence type="ECO:0000313" key="8">
    <source>
        <dbReference type="EMBL" id="AKN21493.1"/>
    </source>
</evidence>
<evidence type="ECO:0000256" key="1">
    <source>
        <dbReference type="ARBA" id="ARBA00004141"/>
    </source>
</evidence>
<feature type="transmembrane region" description="Helical" evidence="7">
    <location>
        <begin position="174"/>
        <end position="193"/>
    </location>
</feature>
<reference evidence="8" key="1">
    <citation type="journal article" date="2015" name="Elife">
        <title>Stem cells and fluid flow drive cyst formation in an invertebrate excretory organ.</title>
        <authorList>
            <person name="Thi-Kim Vu H."/>
            <person name="Rink J.C."/>
            <person name="McKinney S.A."/>
            <person name="McClain M."/>
            <person name="Lakshmanaperumal N."/>
            <person name="Alexander R."/>
            <person name="Sanchez Alvarado A."/>
        </authorList>
    </citation>
    <scope>NUCLEOTIDE SEQUENCE</scope>
</reference>
<feature type="transmembrane region" description="Helical" evidence="7">
    <location>
        <begin position="46"/>
        <end position="69"/>
    </location>
</feature>
<evidence type="ECO:0000256" key="4">
    <source>
        <dbReference type="ARBA" id="ARBA00022856"/>
    </source>
</evidence>
<keyword evidence="6 7" id="KW-0472">Membrane</keyword>